<keyword evidence="2 4" id="KW-0479">Metal-binding</keyword>
<dbReference type="AlphaFoldDB" id="A0A1G4KNP5"/>
<dbReference type="Pfam" id="PF00412">
    <property type="entry name" value="LIM"/>
    <property type="match status" value="1"/>
</dbReference>
<name>A0A1G4KNP5_9SACH</name>
<dbReference type="InterPro" id="IPR000198">
    <property type="entry name" value="RhoGAP_dom"/>
</dbReference>
<evidence type="ECO:0000313" key="9">
    <source>
        <dbReference type="EMBL" id="SCV06092.1"/>
    </source>
</evidence>
<dbReference type="GO" id="GO:0007165">
    <property type="term" value="P:signal transduction"/>
    <property type="evidence" value="ECO:0007669"/>
    <property type="project" value="InterPro"/>
</dbReference>
<dbReference type="SMART" id="SM00132">
    <property type="entry name" value="LIM"/>
    <property type="match status" value="2"/>
</dbReference>
<keyword evidence="3 4" id="KW-0862">Zinc</keyword>
<dbReference type="CDD" id="cd00159">
    <property type="entry name" value="RhoGAP"/>
    <property type="match status" value="1"/>
</dbReference>
<dbReference type="CDD" id="cd09395">
    <property type="entry name" value="LIM2_Rga"/>
    <property type="match status" value="1"/>
</dbReference>
<feature type="compositionally biased region" description="Polar residues" evidence="6">
    <location>
        <begin position="550"/>
        <end position="573"/>
    </location>
</feature>
<dbReference type="SUPFAM" id="SSF48350">
    <property type="entry name" value="GTPase activation domain, GAP"/>
    <property type="match status" value="1"/>
</dbReference>
<dbReference type="Gene3D" id="1.10.555.10">
    <property type="entry name" value="Rho GTPase activation protein"/>
    <property type="match status" value="1"/>
</dbReference>
<sequence>MGNSPTETPTCVRCKGQLVMGHAYELGGDRWHTHCFSCYKCEKPLSCDSNFLVLGTGALICYTCSDSCKSCGKKIDDLAIILASSNEAYCSECFKCCKCECKIDDLRYAKTKRGLFCIGCHERLLEKRKNYEERKRRLKKQLPLIPPSDSNPDLSSSITNPDVVVPERSTQRPLSPIKDNLRYSAFSREDTSLNSSPNIVDRPVSSASSITVPLDFSAATSASGEPLITAEKHDASEFATNNSTIRSNSESVVAQFLLDGDYMSTADEESVKPESGETSIEPEQVAETTTYATPRKTHKSQLSIDDMLQTTLENDEYQDEDTEGSINQFLELPKEQKKVLLNRTPLRNSNEDVVNRSPVAYRQGLVLDEEDVMNTLNSPVKVEPKDEPKSPGLGILARSNSRTPSTEDEPIGVCYDSMPSKSDEPPTSEMPQSPPIFGHHKRSSSGNAKKLGRSLSLRSKSIMMNLRPKSKDTRSNGQPFKSQDHDTHSGWGVASHAATKSPSSTERATPKHSSDSTIYPHARGGSSDLTQHIRSNSGTAGVSVYRTPPLDTQSSFIKSATSQTNSPAVGNTQIEERDEDNDATPTNDDFLRKDLLQMELSLRRLKLEVNQLNSQKSKLVHDVDSLKSTKESLQGEIRSLRSERGSVPSGLESSEYLEHDNFEESGESHAATANVVTTAKPKFWKLFSGKPNPGYTNGQNKLDISPPVLQNPNEFEDMKMLPVKSESRALSASPPAKKDGASLYGSTLISRCVFEQSEIPMIMNTCIRHIESKEAFLKSDGLYRKSGSQVLIEQIESEFARWQPNKPISDQLEKQLNQDIHAVSGVLKRYLRKLPNPVFTFQVYEPLMEFVRENNLINALPLKASSNTEFEDLLQNAVEQLCGILQQLPQQHYSLLKVLVQHIDVVARYSDYNLMNLHNLSLVFAPGIIRDYSGEKDITDMRERNYLVSFVLANYRQLFR</sequence>
<keyword evidence="5" id="KW-0175">Coiled coil</keyword>
<dbReference type="GO" id="GO:0005938">
    <property type="term" value="C:cell cortex"/>
    <property type="evidence" value="ECO:0007669"/>
    <property type="project" value="UniProtKB-ARBA"/>
</dbReference>
<dbReference type="GO" id="GO:0046872">
    <property type="term" value="F:metal ion binding"/>
    <property type="evidence" value="ECO:0007669"/>
    <property type="project" value="UniProtKB-KW"/>
</dbReference>
<evidence type="ECO:0000256" key="6">
    <source>
        <dbReference type="SAM" id="MobiDB-lite"/>
    </source>
</evidence>
<feature type="coiled-coil region" evidence="5">
    <location>
        <begin position="595"/>
        <end position="643"/>
    </location>
</feature>
<proteinExistence type="predicted"/>
<dbReference type="InterPro" id="IPR001781">
    <property type="entry name" value="Znf_LIM"/>
</dbReference>
<feature type="compositionally biased region" description="Polar residues" evidence="6">
    <location>
        <begin position="498"/>
        <end position="507"/>
    </location>
</feature>
<keyword evidence="10" id="KW-1185">Reference proteome</keyword>
<evidence type="ECO:0000313" key="10">
    <source>
        <dbReference type="Proteomes" id="UP000189911"/>
    </source>
</evidence>
<feature type="region of interest" description="Disordered" evidence="6">
    <location>
        <begin position="376"/>
        <end position="588"/>
    </location>
</feature>
<feature type="region of interest" description="Disordered" evidence="6">
    <location>
        <begin position="138"/>
        <end position="161"/>
    </location>
</feature>
<protein>
    <submittedName>
        <fullName evidence="9">LANO_0H21924g1_1</fullName>
    </submittedName>
</protein>
<dbReference type="PROSITE" id="PS50238">
    <property type="entry name" value="RHOGAP"/>
    <property type="match status" value="1"/>
</dbReference>
<dbReference type="CDD" id="cd09394">
    <property type="entry name" value="LIM1_Rga"/>
    <property type="match status" value="1"/>
</dbReference>
<dbReference type="GO" id="GO:0005933">
    <property type="term" value="C:cellular bud"/>
    <property type="evidence" value="ECO:0007669"/>
    <property type="project" value="UniProtKB-ARBA"/>
</dbReference>
<dbReference type="PROSITE" id="PS50023">
    <property type="entry name" value="LIM_DOMAIN_2"/>
    <property type="match status" value="1"/>
</dbReference>
<feature type="compositionally biased region" description="Polar residues" evidence="6">
    <location>
        <begin position="527"/>
        <end position="540"/>
    </location>
</feature>
<accession>A0A1G4KNP5</accession>
<feature type="compositionally biased region" description="Low complexity" evidence="6">
    <location>
        <begin position="147"/>
        <end position="158"/>
    </location>
</feature>
<gene>
    <name evidence="9" type="ORF">LANO_0H21924G</name>
</gene>
<dbReference type="GO" id="GO:0007010">
    <property type="term" value="P:cytoskeleton organization"/>
    <property type="evidence" value="ECO:0007669"/>
    <property type="project" value="UniProtKB-ARBA"/>
</dbReference>
<dbReference type="PANTHER" id="PTHR23176">
    <property type="entry name" value="RHO/RAC/CDC GTPASE-ACTIVATING PROTEIN"/>
    <property type="match status" value="1"/>
</dbReference>
<evidence type="ECO:0000256" key="5">
    <source>
        <dbReference type="SAM" id="Coils"/>
    </source>
</evidence>
<dbReference type="OrthoDB" id="19923at2759"/>
<dbReference type="Pfam" id="PF00620">
    <property type="entry name" value="RhoGAP"/>
    <property type="match status" value="1"/>
</dbReference>
<feature type="region of interest" description="Disordered" evidence="6">
    <location>
        <begin position="269"/>
        <end position="303"/>
    </location>
</feature>
<reference evidence="10" key="1">
    <citation type="submission" date="2016-03" db="EMBL/GenBank/DDBJ databases">
        <authorList>
            <person name="Devillers Hugo."/>
        </authorList>
    </citation>
    <scope>NUCLEOTIDE SEQUENCE [LARGE SCALE GENOMIC DNA]</scope>
</reference>
<dbReference type="Gene3D" id="2.10.110.10">
    <property type="entry name" value="Cysteine Rich Protein"/>
    <property type="match status" value="2"/>
</dbReference>
<dbReference type="InterPro" id="IPR008936">
    <property type="entry name" value="Rho_GTPase_activation_prot"/>
</dbReference>
<feature type="domain" description="Rho-GAP" evidence="8">
    <location>
        <begin position="746"/>
        <end position="959"/>
    </location>
</feature>
<evidence type="ECO:0000259" key="7">
    <source>
        <dbReference type="PROSITE" id="PS50023"/>
    </source>
</evidence>
<keyword evidence="1" id="KW-0343">GTPase activation</keyword>
<evidence type="ECO:0000256" key="2">
    <source>
        <dbReference type="ARBA" id="ARBA00022723"/>
    </source>
</evidence>
<dbReference type="GO" id="GO:0005096">
    <property type="term" value="F:GTPase activator activity"/>
    <property type="evidence" value="ECO:0007669"/>
    <property type="project" value="UniProtKB-KW"/>
</dbReference>
<feature type="domain" description="LIM zinc-binding" evidence="7">
    <location>
        <begin position="66"/>
        <end position="127"/>
    </location>
</feature>
<dbReference type="PROSITE" id="PS00478">
    <property type="entry name" value="LIM_DOMAIN_1"/>
    <property type="match status" value="1"/>
</dbReference>
<keyword evidence="4" id="KW-0440">LIM domain</keyword>
<organism evidence="9 10">
    <name type="scientific">Lachancea nothofagi CBS 11611</name>
    <dbReference type="NCBI Taxonomy" id="1266666"/>
    <lineage>
        <taxon>Eukaryota</taxon>
        <taxon>Fungi</taxon>
        <taxon>Dikarya</taxon>
        <taxon>Ascomycota</taxon>
        <taxon>Saccharomycotina</taxon>
        <taxon>Saccharomycetes</taxon>
        <taxon>Saccharomycetales</taxon>
        <taxon>Saccharomycetaceae</taxon>
        <taxon>Lachancea</taxon>
    </lineage>
</organism>
<dbReference type="SMART" id="SM00324">
    <property type="entry name" value="RhoGAP"/>
    <property type="match status" value="1"/>
</dbReference>
<dbReference type="InterPro" id="IPR050729">
    <property type="entry name" value="Rho-GAP"/>
</dbReference>
<dbReference type="PANTHER" id="PTHR23176:SF121">
    <property type="entry name" value="RHO-TYPE GTPASE-ACTIVATING PROTEIN 1-RELATED"/>
    <property type="match status" value="1"/>
</dbReference>
<dbReference type="EMBL" id="LT598447">
    <property type="protein sequence ID" value="SCV06092.1"/>
    <property type="molecule type" value="Genomic_DNA"/>
</dbReference>
<evidence type="ECO:0000256" key="3">
    <source>
        <dbReference type="ARBA" id="ARBA00022833"/>
    </source>
</evidence>
<evidence type="ECO:0000256" key="4">
    <source>
        <dbReference type="PROSITE-ProRule" id="PRU00125"/>
    </source>
</evidence>
<evidence type="ECO:0000256" key="1">
    <source>
        <dbReference type="ARBA" id="ARBA00022468"/>
    </source>
</evidence>
<dbReference type="Proteomes" id="UP000189911">
    <property type="component" value="Chromosome H"/>
</dbReference>
<evidence type="ECO:0000259" key="8">
    <source>
        <dbReference type="PROSITE" id="PS50238"/>
    </source>
</evidence>